<dbReference type="PANTHER" id="PTHR21098">
    <property type="entry name" value="RIBOFLAVIN SYNTHASE ALPHA CHAIN"/>
    <property type="match status" value="1"/>
</dbReference>
<evidence type="ECO:0000256" key="1">
    <source>
        <dbReference type="ARBA" id="ARBA00022737"/>
    </source>
</evidence>
<dbReference type="AlphaFoldDB" id="X1KQ69"/>
<dbReference type="Pfam" id="PF00677">
    <property type="entry name" value="Lum_binding"/>
    <property type="match status" value="1"/>
</dbReference>
<comment type="caution">
    <text evidence="3">The sequence shown here is derived from an EMBL/GenBank/DDBJ whole genome shotgun (WGS) entry which is preliminary data.</text>
</comment>
<dbReference type="EMBL" id="BARV01012895">
    <property type="protein sequence ID" value="GAI09217.1"/>
    <property type="molecule type" value="Genomic_DNA"/>
</dbReference>
<dbReference type="InterPro" id="IPR017938">
    <property type="entry name" value="Riboflavin_synthase-like_b-brl"/>
</dbReference>
<evidence type="ECO:0000313" key="3">
    <source>
        <dbReference type="EMBL" id="GAI09217.1"/>
    </source>
</evidence>
<organism evidence="3">
    <name type="scientific">marine sediment metagenome</name>
    <dbReference type="NCBI Taxonomy" id="412755"/>
    <lineage>
        <taxon>unclassified sequences</taxon>
        <taxon>metagenomes</taxon>
        <taxon>ecological metagenomes</taxon>
    </lineage>
</organism>
<dbReference type="Gene3D" id="2.40.30.20">
    <property type="match status" value="1"/>
</dbReference>
<keyword evidence="1" id="KW-0677">Repeat</keyword>
<dbReference type="InterPro" id="IPR023366">
    <property type="entry name" value="ATP_synth_asu-like_sf"/>
</dbReference>
<name>X1KQ69_9ZZZZ</name>
<sequence length="148" mass="16347">MFTGIVEEVGIVTAVQPGRLTISATEVVKGTKLGDSIAVNGTCLTVANIGDNSFSVDIMLETLRRTNLGALLLGQGNQDKNQHPHGYLDLAQRPTCFRTNVLCQSFLRRGRGWLGDGLSKFITSRFGRIRSPFGSRRQHYLVLWNNLQ</sequence>
<protein>
    <recommendedName>
        <fullName evidence="2">Lumazine-binding domain-containing protein</fullName>
    </recommendedName>
</protein>
<dbReference type="InterPro" id="IPR001783">
    <property type="entry name" value="Lumazine-bd"/>
</dbReference>
<dbReference type="GO" id="GO:0009231">
    <property type="term" value="P:riboflavin biosynthetic process"/>
    <property type="evidence" value="ECO:0007669"/>
    <property type="project" value="TreeGrafter"/>
</dbReference>
<feature type="non-terminal residue" evidence="3">
    <location>
        <position position="148"/>
    </location>
</feature>
<feature type="domain" description="Lumazine-binding" evidence="2">
    <location>
        <begin position="1"/>
        <end position="92"/>
    </location>
</feature>
<reference evidence="3" key="1">
    <citation type="journal article" date="2014" name="Front. Microbiol.">
        <title>High frequency of phylogenetically diverse reductive dehalogenase-homologous genes in deep subseafloor sedimentary metagenomes.</title>
        <authorList>
            <person name="Kawai M."/>
            <person name="Futagami T."/>
            <person name="Toyoda A."/>
            <person name="Takaki Y."/>
            <person name="Nishi S."/>
            <person name="Hori S."/>
            <person name="Arai W."/>
            <person name="Tsubouchi T."/>
            <person name="Morono Y."/>
            <person name="Uchiyama I."/>
            <person name="Ito T."/>
            <person name="Fujiyama A."/>
            <person name="Inagaki F."/>
            <person name="Takami H."/>
        </authorList>
    </citation>
    <scope>NUCLEOTIDE SEQUENCE</scope>
    <source>
        <strain evidence="3">Expedition CK06-06</strain>
    </source>
</reference>
<dbReference type="PROSITE" id="PS51177">
    <property type="entry name" value="LUMAZINE_BIND"/>
    <property type="match status" value="1"/>
</dbReference>
<gene>
    <name evidence="3" type="ORF">S06H3_23638</name>
</gene>
<evidence type="ECO:0000259" key="2">
    <source>
        <dbReference type="PROSITE" id="PS51177"/>
    </source>
</evidence>
<dbReference type="InterPro" id="IPR026017">
    <property type="entry name" value="Lumazine-bd_dom"/>
</dbReference>
<dbReference type="PANTHER" id="PTHR21098:SF0">
    <property type="entry name" value="RIBOFLAVIN SYNTHASE"/>
    <property type="match status" value="1"/>
</dbReference>
<proteinExistence type="predicted"/>
<dbReference type="GO" id="GO:0004746">
    <property type="term" value="F:riboflavin synthase activity"/>
    <property type="evidence" value="ECO:0007669"/>
    <property type="project" value="TreeGrafter"/>
</dbReference>
<dbReference type="SUPFAM" id="SSF63380">
    <property type="entry name" value="Riboflavin synthase domain-like"/>
    <property type="match status" value="1"/>
</dbReference>
<accession>X1KQ69</accession>